<dbReference type="RefSeq" id="WP_141446677.1">
    <property type="nucleotide sequence ID" value="NZ_CP041217.1"/>
</dbReference>
<dbReference type="GO" id="GO:0005886">
    <property type="term" value="C:plasma membrane"/>
    <property type="evidence" value="ECO:0007669"/>
    <property type="project" value="UniProtKB-SubCell"/>
</dbReference>
<organism evidence="9 10">
    <name type="scientific">Saccharibacillus brassicae</name>
    <dbReference type="NCBI Taxonomy" id="2583377"/>
    <lineage>
        <taxon>Bacteria</taxon>
        <taxon>Bacillati</taxon>
        <taxon>Bacillota</taxon>
        <taxon>Bacilli</taxon>
        <taxon>Bacillales</taxon>
        <taxon>Paenibacillaceae</taxon>
        <taxon>Saccharibacillus</taxon>
    </lineage>
</organism>
<dbReference type="PANTHER" id="PTHR21716">
    <property type="entry name" value="TRANSMEMBRANE PROTEIN"/>
    <property type="match status" value="1"/>
</dbReference>
<dbReference type="Pfam" id="PF01594">
    <property type="entry name" value="AI-2E_transport"/>
    <property type="match status" value="1"/>
</dbReference>
<keyword evidence="7 8" id="KW-0472">Membrane</keyword>
<feature type="transmembrane region" description="Helical" evidence="8">
    <location>
        <begin position="161"/>
        <end position="183"/>
    </location>
</feature>
<name>A0A4Y6UV75_SACBS</name>
<evidence type="ECO:0000256" key="3">
    <source>
        <dbReference type="ARBA" id="ARBA00022448"/>
    </source>
</evidence>
<dbReference type="EMBL" id="CP041217">
    <property type="protein sequence ID" value="QDH20286.1"/>
    <property type="molecule type" value="Genomic_DNA"/>
</dbReference>
<evidence type="ECO:0000256" key="1">
    <source>
        <dbReference type="ARBA" id="ARBA00004651"/>
    </source>
</evidence>
<feature type="transmembrane region" description="Helical" evidence="8">
    <location>
        <begin position="216"/>
        <end position="241"/>
    </location>
</feature>
<evidence type="ECO:0000256" key="7">
    <source>
        <dbReference type="ARBA" id="ARBA00023136"/>
    </source>
</evidence>
<dbReference type="InterPro" id="IPR002549">
    <property type="entry name" value="AI-2E-like"/>
</dbReference>
<dbReference type="KEGG" id="saca:FFV09_05060"/>
<comment type="similarity">
    <text evidence="2">Belongs to the autoinducer-2 exporter (AI-2E) (TC 2.A.86) family.</text>
</comment>
<keyword evidence="10" id="KW-1185">Reference proteome</keyword>
<dbReference type="AlphaFoldDB" id="A0A4Y6UV75"/>
<keyword evidence="4" id="KW-1003">Cell membrane</keyword>
<accession>A0A4Y6UV75</accession>
<feature type="transmembrane region" description="Helical" evidence="8">
    <location>
        <begin position="281"/>
        <end position="297"/>
    </location>
</feature>
<evidence type="ECO:0000313" key="10">
    <source>
        <dbReference type="Proteomes" id="UP000316968"/>
    </source>
</evidence>
<dbReference type="OrthoDB" id="9793390at2"/>
<sequence>MFKNRFFVAGAGVALVLLIILLGTMVKFIFTPVVSLVSSLVVPLLIAAFFYYPLRPLVRFLERKKLKRSWSVMLIFVVFILLIVGASFWVWPTLRDQVESFVTNAPQLAQDAVYQLQQLQHNPTFSRFLPSDAGQNQELLDRLSGVLDTSLTWLSDNITGMFSFLSSFVLVIATFPILLYFLLRDDHKLPPYLMKLFPANNKEDGKAMLGEMDDALNGFIAGRVIVNLMLCVLLYIGFLIIGLPYSLLLVIISFFLNFIPFIGAFLAGVPVGIVGLIESPSMALWSIVIVVVAQLVQNNLLEPLVFGKQLDMHPLTVIVLLLVGGDVMGILGMLICIPIYMVVKIAIRHIYQMYIKSKIKHTLN</sequence>
<proteinExistence type="inferred from homology"/>
<evidence type="ECO:0000313" key="9">
    <source>
        <dbReference type="EMBL" id="QDH20286.1"/>
    </source>
</evidence>
<feature type="transmembrane region" description="Helical" evidence="8">
    <location>
        <begin position="247"/>
        <end position="269"/>
    </location>
</feature>
<keyword evidence="3" id="KW-0813">Transport</keyword>
<evidence type="ECO:0000256" key="4">
    <source>
        <dbReference type="ARBA" id="ARBA00022475"/>
    </source>
</evidence>
<dbReference type="GO" id="GO:0055085">
    <property type="term" value="P:transmembrane transport"/>
    <property type="evidence" value="ECO:0007669"/>
    <property type="project" value="TreeGrafter"/>
</dbReference>
<reference evidence="9 10" key="1">
    <citation type="submission" date="2019-06" db="EMBL/GenBank/DDBJ databases">
        <title>Saccharibacillus brassicae sp. nov., an endophytic bacterium isolated from Chinese cabbage seeds (Brassica pekinensis).</title>
        <authorList>
            <person name="Jiang L."/>
            <person name="Lee J."/>
            <person name="Kim S.W."/>
        </authorList>
    </citation>
    <scope>NUCLEOTIDE SEQUENCE [LARGE SCALE GENOMIC DNA]</scope>
    <source>
        <strain evidence="10">KCTC 43072 / ATSA2</strain>
    </source>
</reference>
<evidence type="ECO:0000256" key="8">
    <source>
        <dbReference type="SAM" id="Phobius"/>
    </source>
</evidence>
<gene>
    <name evidence="9" type="ORF">FFV09_05060</name>
</gene>
<dbReference type="Proteomes" id="UP000316968">
    <property type="component" value="Chromosome"/>
</dbReference>
<feature type="transmembrane region" description="Helical" evidence="8">
    <location>
        <begin position="317"/>
        <end position="343"/>
    </location>
</feature>
<feature type="transmembrane region" description="Helical" evidence="8">
    <location>
        <begin position="72"/>
        <end position="91"/>
    </location>
</feature>
<protein>
    <submittedName>
        <fullName evidence="9">AI-2E family transporter</fullName>
    </submittedName>
</protein>
<feature type="transmembrane region" description="Helical" evidence="8">
    <location>
        <begin position="32"/>
        <end position="52"/>
    </location>
</feature>
<evidence type="ECO:0000256" key="6">
    <source>
        <dbReference type="ARBA" id="ARBA00022989"/>
    </source>
</evidence>
<evidence type="ECO:0000256" key="2">
    <source>
        <dbReference type="ARBA" id="ARBA00009773"/>
    </source>
</evidence>
<feature type="transmembrane region" description="Helical" evidence="8">
    <location>
        <begin position="7"/>
        <end position="26"/>
    </location>
</feature>
<keyword evidence="5 8" id="KW-0812">Transmembrane</keyword>
<comment type="subcellular location">
    <subcellularLocation>
        <location evidence="1">Cell membrane</location>
        <topology evidence="1">Multi-pass membrane protein</topology>
    </subcellularLocation>
</comment>
<keyword evidence="6 8" id="KW-1133">Transmembrane helix</keyword>
<evidence type="ECO:0000256" key="5">
    <source>
        <dbReference type="ARBA" id="ARBA00022692"/>
    </source>
</evidence>
<dbReference type="PANTHER" id="PTHR21716:SF53">
    <property type="entry name" value="PERMEASE PERM-RELATED"/>
    <property type="match status" value="1"/>
</dbReference>